<name>A0ABV6L855_9SPHI</name>
<accession>A0ABV6L855</accession>
<dbReference type="EMBL" id="JBHLTS010000022">
    <property type="protein sequence ID" value="MFC0515614.1"/>
    <property type="molecule type" value="Genomic_DNA"/>
</dbReference>
<evidence type="ECO:0000313" key="2">
    <source>
        <dbReference type="Proteomes" id="UP001589828"/>
    </source>
</evidence>
<keyword evidence="2" id="KW-1185">Reference proteome</keyword>
<gene>
    <name evidence="1" type="ORF">ACFFGT_15450</name>
</gene>
<protein>
    <recommendedName>
        <fullName evidence="3">Antitoxin VbhA domain-containing protein</fullName>
    </recommendedName>
</protein>
<organism evidence="1 2">
    <name type="scientific">Mucilaginibacter angelicae</name>
    <dbReference type="NCBI Taxonomy" id="869718"/>
    <lineage>
        <taxon>Bacteria</taxon>
        <taxon>Pseudomonadati</taxon>
        <taxon>Bacteroidota</taxon>
        <taxon>Sphingobacteriia</taxon>
        <taxon>Sphingobacteriales</taxon>
        <taxon>Sphingobacteriaceae</taxon>
        <taxon>Mucilaginibacter</taxon>
    </lineage>
</organism>
<evidence type="ECO:0008006" key="3">
    <source>
        <dbReference type="Google" id="ProtNLM"/>
    </source>
</evidence>
<dbReference type="Proteomes" id="UP001589828">
    <property type="component" value="Unassembled WGS sequence"/>
</dbReference>
<dbReference type="RefSeq" id="WP_377023431.1">
    <property type="nucleotide sequence ID" value="NZ_JBHLTS010000022.1"/>
</dbReference>
<comment type="caution">
    <text evidence="1">The sequence shown here is derived from an EMBL/GenBank/DDBJ whole genome shotgun (WGS) entry which is preliminary data.</text>
</comment>
<reference evidence="1 2" key="1">
    <citation type="submission" date="2024-09" db="EMBL/GenBank/DDBJ databases">
        <authorList>
            <person name="Sun Q."/>
            <person name="Mori K."/>
        </authorList>
    </citation>
    <scope>NUCLEOTIDE SEQUENCE [LARGE SCALE GENOMIC DNA]</scope>
    <source>
        <strain evidence="1 2">NCAIM B.02415</strain>
    </source>
</reference>
<proteinExistence type="predicted"/>
<sequence>MEELDISGLKSTQKELSVDDMIRGIGRKATDNELIEYVNKGIYDEAIDLEVAFAKYSIQNS</sequence>
<evidence type="ECO:0000313" key="1">
    <source>
        <dbReference type="EMBL" id="MFC0515614.1"/>
    </source>
</evidence>